<evidence type="ECO:0000256" key="3">
    <source>
        <dbReference type="ARBA" id="ARBA00022670"/>
    </source>
</evidence>
<evidence type="ECO:0000313" key="10">
    <source>
        <dbReference type="EMBL" id="TQM38363.1"/>
    </source>
</evidence>
<feature type="transmembrane region" description="Helical" evidence="8">
    <location>
        <begin position="201"/>
        <end position="221"/>
    </location>
</feature>
<name>A0A543FX09_9PSEU</name>
<gene>
    <name evidence="10" type="ORF">FB388_5596</name>
</gene>
<evidence type="ECO:0000256" key="8">
    <source>
        <dbReference type="SAM" id="Phobius"/>
    </source>
</evidence>
<dbReference type="GO" id="GO:0006508">
    <property type="term" value="P:proteolysis"/>
    <property type="evidence" value="ECO:0007669"/>
    <property type="project" value="UniProtKB-KW"/>
</dbReference>
<accession>A0A543FX09</accession>
<dbReference type="PANTHER" id="PTHR43066:SF1">
    <property type="entry name" value="RHOMBOID PROTEIN 2"/>
    <property type="match status" value="1"/>
</dbReference>
<evidence type="ECO:0000256" key="5">
    <source>
        <dbReference type="ARBA" id="ARBA00022801"/>
    </source>
</evidence>
<keyword evidence="5" id="KW-0378">Hydrolase</keyword>
<dbReference type="Pfam" id="PF01694">
    <property type="entry name" value="Rhomboid"/>
    <property type="match status" value="1"/>
</dbReference>
<feature type="domain" description="Peptidase S54 rhomboid" evidence="9">
    <location>
        <begin position="89"/>
        <end position="220"/>
    </location>
</feature>
<evidence type="ECO:0000256" key="2">
    <source>
        <dbReference type="ARBA" id="ARBA00009045"/>
    </source>
</evidence>
<evidence type="ECO:0000256" key="7">
    <source>
        <dbReference type="ARBA" id="ARBA00023136"/>
    </source>
</evidence>
<evidence type="ECO:0000313" key="11">
    <source>
        <dbReference type="Proteomes" id="UP000319818"/>
    </source>
</evidence>
<dbReference type="EMBL" id="VFPH01000002">
    <property type="protein sequence ID" value="TQM38363.1"/>
    <property type="molecule type" value="Genomic_DNA"/>
</dbReference>
<keyword evidence="7 8" id="KW-0472">Membrane</keyword>
<dbReference type="InterPro" id="IPR035952">
    <property type="entry name" value="Rhomboid-like_sf"/>
</dbReference>
<dbReference type="GO" id="GO:0016020">
    <property type="term" value="C:membrane"/>
    <property type="evidence" value="ECO:0007669"/>
    <property type="project" value="UniProtKB-SubCell"/>
</dbReference>
<evidence type="ECO:0000256" key="4">
    <source>
        <dbReference type="ARBA" id="ARBA00022692"/>
    </source>
</evidence>
<keyword evidence="3 10" id="KW-0645">Protease</keyword>
<dbReference type="GO" id="GO:0004252">
    <property type="term" value="F:serine-type endopeptidase activity"/>
    <property type="evidence" value="ECO:0007669"/>
    <property type="project" value="InterPro"/>
</dbReference>
<feature type="transmembrane region" description="Helical" evidence="8">
    <location>
        <begin position="124"/>
        <end position="143"/>
    </location>
</feature>
<organism evidence="10 11">
    <name type="scientific">Pseudonocardia cypriaca</name>
    <dbReference type="NCBI Taxonomy" id="882449"/>
    <lineage>
        <taxon>Bacteria</taxon>
        <taxon>Bacillati</taxon>
        <taxon>Actinomycetota</taxon>
        <taxon>Actinomycetes</taxon>
        <taxon>Pseudonocardiales</taxon>
        <taxon>Pseudonocardiaceae</taxon>
        <taxon>Pseudonocardia</taxon>
    </lineage>
</organism>
<protein>
    <submittedName>
        <fullName evidence="10">Membrane associated rhomboid family serine protease</fullName>
    </submittedName>
</protein>
<dbReference type="Proteomes" id="UP000319818">
    <property type="component" value="Unassembled WGS sequence"/>
</dbReference>
<dbReference type="PANTHER" id="PTHR43066">
    <property type="entry name" value="RHOMBOID-RELATED PROTEIN"/>
    <property type="match status" value="1"/>
</dbReference>
<comment type="subcellular location">
    <subcellularLocation>
        <location evidence="1">Membrane</location>
        <topology evidence="1">Multi-pass membrane protein</topology>
    </subcellularLocation>
</comment>
<feature type="transmembrane region" description="Helical" evidence="8">
    <location>
        <begin position="177"/>
        <end position="195"/>
    </location>
</feature>
<keyword evidence="6 8" id="KW-1133">Transmembrane helix</keyword>
<keyword evidence="4 8" id="KW-0812">Transmembrane</keyword>
<evidence type="ECO:0000256" key="6">
    <source>
        <dbReference type="ARBA" id="ARBA00022989"/>
    </source>
</evidence>
<feature type="transmembrane region" description="Helical" evidence="8">
    <location>
        <begin position="44"/>
        <end position="61"/>
    </location>
</feature>
<evidence type="ECO:0000259" key="9">
    <source>
        <dbReference type="Pfam" id="PF01694"/>
    </source>
</evidence>
<proteinExistence type="inferred from homology"/>
<dbReference type="AlphaFoldDB" id="A0A543FX09"/>
<reference evidence="10 11" key="1">
    <citation type="submission" date="2019-06" db="EMBL/GenBank/DDBJ databases">
        <title>Sequencing the genomes of 1000 actinobacteria strains.</title>
        <authorList>
            <person name="Klenk H.-P."/>
        </authorList>
    </citation>
    <scope>NUCLEOTIDE SEQUENCE [LARGE SCALE GENOMIC DNA]</scope>
    <source>
        <strain evidence="10 11">DSM 45511</strain>
    </source>
</reference>
<dbReference type="Gene3D" id="1.20.1540.10">
    <property type="entry name" value="Rhomboid-like"/>
    <property type="match status" value="1"/>
</dbReference>
<comment type="caution">
    <text evidence="10">The sequence shown here is derived from an EMBL/GenBank/DDBJ whole genome shotgun (WGS) entry which is preliminary data.</text>
</comment>
<evidence type="ECO:0000256" key="1">
    <source>
        <dbReference type="ARBA" id="ARBA00004141"/>
    </source>
</evidence>
<comment type="similarity">
    <text evidence="2">Belongs to the peptidase S54 family.</text>
</comment>
<feature type="transmembrane region" description="Helical" evidence="8">
    <location>
        <begin position="99"/>
        <end position="117"/>
    </location>
</feature>
<dbReference type="InterPro" id="IPR022764">
    <property type="entry name" value="Peptidase_S54_rhomboid_dom"/>
</dbReference>
<keyword evidence="11" id="KW-1185">Reference proteome</keyword>
<feature type="transmembrane region" description="Helical" evidence="8">
    <location>
        <begin position="149"/>
        <end position="170"/>
    </location>
</feature>
<dbReference type="SUPFAM" id="SSF144091">
    <property type="entry name" value="Rhomboid-like"/>
    <property type="match status" value="1"/>
</dbReference>
<sequence>MIFRLLTVTWVTASSERLGLRNLGGMAAPAPAPRRTARVLPRNPVTSALFMLLFTAGLYVVEAFDVVSGHVLDRNYGIEPLEADGLDGVLFAPLLHADWGHLAANTVPFLVLGFLAMAGGVRQFVVVTAMIWILGGLGVWLTGGYGSGFHIGASGLIFGWLVFLLTRGFFARSGLQILMAVGLFLVWGGILFGVLPGQPGISWQAHLFGALAGLLAARLAARADRRAVRGA</sequence>